<accession>A0A4Q9M5H5</accession>
<name>A0A4Q9M5H5_9MICR</name>
<protein>
    <submittedName>
        <fullName evidence="1">Uncharacterized protein</fullName>
    </submittedName>
</protein>
<dbReference type="EMBL" id="PITK01000002">
    <property type="protein sequence ID" value="TBU21022.1"/>
    <property type="molecule type" value="Genomic_DNA"/>
</dbReference>
<dbReference type="VEuPathDB" id="MicrosporidiaDB:CWI38_0002p0060"/>
<dbReference type="OrthoDB" id="2194416at2759"/>
<keyword evidence="2" id="KW-1185">Reference proteome</keyword>
<dbReference type="AlphaFoldDB" id="A0A4Q9M5H5"/>
<comment type="caution">
    <text evidence="1">The sequence shown here is derived from an EMBL/GenBank/DDBJ whole genome shotgun (WGS) entry which is preliminary data.</text>
</comment>
<gene>
    <name evidence="1" type="ORF">CWI38_0002p0060</name>
</gene>
<sequence>MVKEMMLGVCSYCNQSRKTVEHVATRYVKILGHDYTKLHNEAQLRKYELFSDEMDLIVKVMARSSLSVIEISEAHKQPSTFLKQVNIQGLCVKQLNMKNILPLTILYGITTAEKPTINIMKFRFSKE</sequence>
<evidence type="ECO:0000313" key="2">
    <source>
        <dbReference type="Proteomes" id="UP000292282"/>
    </source>
</evidence>
<organism evidence="1 2">
    <name type="scientific">Hamiltosporidium tvaerminnensis</name>
    <dbReference type="NCBI Taxonomy" id="1176355"/>
    <lineage>
        <taxon>Eukaryota</taxon>
        <taxon>Fungi</taxon>
        <taxon>Fungi incertae sedis</taxon>
        <taxon>Microsporidia</taxon>
        <taxon>Dubosqiidae</taxon>
        <taxon>Hamiltosporidium</taxon>
    </lineage>
</organism>
<proteinExistence type="predicted"/>
<reference evidence="1 2" key="1">
    <citation type="submission" date="2017-12" db="EMBL/GenBank/DDBJ databases">
        <authorList>
            <person name="Pombert J.-F."/>
            <person name="Haag K.L."/>
            <person name="Ebert D."/>
        </authorList>
    </citation>
    <scope>NUCLEOTIDE SEQUENCE [LARGE SCALE GENOMIC DNA]</scope>
    <source>
        <strain evidence="1">IL-G-3</strain>
    </source>
</reference>
<dbReference type="Proteomes" id="UP000292282">
    <property type="component" value="Unassembled WGS sequence"/>
</dbReference>
<evidence type="ECO:0000313" key="1">
    <source>
        <dbReference type="EMBL" id="TBU21022.1"/>
    </source>
</evidence>